<protein>
    <recommendedName>
        <fullName evidence="7">Ring finger protein</fullName>
    </recommendedName>
</protein>
<feature type="domain" description="UBP-type" evidence="4">
    <location>
        <begin position="410"/>
        <end position="523"/>
    </location>
</feature>
<name>A0A640K8B9_LEITA</name>
<feature type="domain" description="RING-type" evidence="3">
    <location>
        <begin position="392"/>
        <end position="432"/>
    </location>
</feature>
<comment type="caution">
    <text evidence="5">The sequence shown here is derived from an EMBL/GenBank/DDBJ whole genome shotgun (WGS) entry which is preliminary data.</text>
</comment>
<evidence type="ECO:0000313" key="6">
    <source>
        <dbReference type="Proteomes" id="UP000419144"/>
    </source>
</evidence>
<dbReference type="Proteomes" id="UP000419144">
    <property type="component" value="Unassembled WGS sequence"/>
</dbReference>
<feature type="compositionally biased region" description="Low complexity" evidence="2">
    <location>
        <begin position="313"/>
        <end position="324"/>
    </location>
</feature>
<keyword evidence="1" id="KW-0862">Zinc</keyword>
<dbReference type="SMART" id="SM00184">
    <property type="entry name" value="RING"/>
    <property type="match status" value="1"/>
</dbReference>
<feature type="compositionally biased region" description="Pro residues" evidence="2">
    <location>
        <begin position="325"/>
        <end position="334"/>
    </location>
</feature>
<evidence type="ECO:0000313" key="5">
    <source>
        <dbReference type="EMBL" id="GET85401.1"/>
    </source>
</evidence>
<dbReference type="InterPro" id="IPR001841">
    <property type="entry name" value="Znf_RING"/>
</dbReference>
<gene>
    <name evidence="5" type="ORF">LtaPh_0104400</name>
</gene>
<dbReference type="GO" id="GO:0007265">
    <property type="term" value="P:Ras protein signal transduction"/>
    <property type="evidence" value="ECO:0007669"/>
    <property type="project" value="TreeGrafter"/>
</dbReference>
<dbReference type="PANTHER" id="PTHR24007">
    <property type="entry name" value="BRCA1-ASSOCIATED PROTEIN"/>
    <property type="match status" value="1"/>
</dbReference>
<sequence>MELTATMALDRDAMNTVALRLLPPSAAPGAAVSSWLLWHTIPITASLSRTLSRLVSIEASASSQAPLETSATPTAAALSNAATTPQRLSEGGSGMLLGDTADAAAIFCSADCSQVRRERSPSGASESSSSSSSTLSAKTRLTCSTAEAGHIGWIELVRVGYVVSEIHAYCILLKCRCAAQAARLKAALEEGAALGLTAPVEYVTDARPTVVTRCAFAERRGKAEAVGADDVSTSDYHPHRGGARWCTGDHMVSLWEAIATVYPIRSNGGGGSGGGGDGDGDGHSASDDNDEHPNTRRSLQRHHQYHHHRHHLPSSPHLASSAPATPSPAWPLPPASSTMRKGAAPPPSRHASAVAASTPSGPPRTPPHLPLASHGGLGGGGGGGPLLSGDFCTICLDPLYLSACVTTLCQHSFHLSCYAQLPAGSAECPLCRFSVYDLLNDARCKVCGTYEDLWACLICGHVACGRARRDHQQEHYHASGHSCSWQSTTNRIRNLSSRMFLHQEVALLLEEGVADGVATAVSPHRIGAATPLRSAEAGTSTEEARKSAMSEAQSPLEADPVWYMSWSDSLADQHLQEALNESKEDAVAQYYTQFLRQLAEEQQRWYEAKLAERRRRRREKQVAAVAMEKGRRVESASSPTAEWLSDVERSAPTTLHRVALGERRQRRRVLSEYVQATISLLQAAQGEYTGMAHTLRVTREDAQQQALLQSHYNAGLLGQVEHVRQRTRELQRKGENSAQQKAAEEAELQRLVDEALSSL</sequence>
<dbReference type="Pfam" id="PF13639">
    <property type="entry name" value="zf-RING_2"/>
    <property type="match status" value="1"/>
</dbReference>
<evidence type="ECO:0000259" key="4">
    <source>
        <dbReference type="PROSITE" id="PS50271"/>
    </source>
</evidence>
<evidence type="ECO:0000256" key="1">
    <source>
        <dbReference type="PROSITE-ProRule" id="PRU00502"/>
    </source>
</evidence>
<dbReference type="VEuPathDB" id="TriTrypDB:LtaPh_0104400"/>
<proteinExistence type="predicted"/>
<keyword evidence="6" id="KW-1185">Reference proteome</keyword>
<dbReference type="EMBL" id="BLBS01000001">
    <property type="protein sequence ID" value="GET85401.1"/>
    <property type="molecule type" value="Genomic_DNA"/>
</dbReference>
<evidence type="ECO:0000259" key="3">
    <source>
        <dbReference type="PROSITE" id="PS50089"/>
    </source>
</evidence>
<evidence type="ECO:0000256" key="2">
    <source>
        <dbReference type="SAM" id="MobiDB-lite"/>
    </source>
</evidence>
<dbReference type="OrthoDB" id="273556at2759"/>
<feature type="compositionally biased region" description="Basic and acidic residues" evidence="2">
    <location>
        <begin position="280"/>
        <end position="294"/>
    </location>
</feature>
<dbReference type="InterPro" id="IPR013083">
    <property type="entry name" value="Znf_RING/FYVE/PHD"/>
</dbReference>
<keyword evidence="1" id="KW-0479">Metal-binding</keyword>
<dbReference type="PROSITE" id="PS50271">
    <property type="entry name" value="ZF_UBP"/>
    <property type="match status" value="1"/>
</dbReference>
<dbReference type="Pfam" id="PF02148">
    <property type="entry name" value="zf-UBP"/>
    <property type="match status" value="1"/>
</dbReference>
<organism evidence="5 6">
    <name type="scientific">Leishmania tarentolae</name>
    <name type="common">Sauroleishmania tarentolae</name>
    <dbReference type="NCBI Taxonomy" id="5689"/>
    <lineage>
        <taxon>Eukaryota</taxon>
        <taxon>Discoba</taxon>
        <taxon>Euglenozoa</taxon>
        <taxon>Kinetoplastea</taxon>
        <taxon>Metakinetoplastina</taxon>
        <taxon>Trypanosomatida</taxon>
        <taxon>Trypanosomatidae</taxon>
        <taxon>Leishmaniinae</taxon>
        <taxon>Leishmania</taxon>
        <taxon>lizard Leishmania</taxon>
    </lineage>
</organism>
<dbReference type="PROSITE" id="PS50089">
    <property type="entry name" value="ZF_RING_2"/>
    <property type="match status" value="1"/>
</dbReference>
<dbReference type="Gene3D" id="3.30.40.10">
    <property type="entry name" value="Zinc/RING finger domain, C3HC4 (zinc finger)"/>
    <property type="match status" value="2"/>
</dbReference>
<dbReference type="GO" id="GO:0005737">
    <property type="term" value="C:cytoplasm"/>
    <property type="evidence" value="ECO:0007669"/>
    <property type="project" value="TreeGrafter"/>
</dbReference>
<feature type="region of interest" description="Disordered" evidence="2">
    <location>
        <begin position="266"/>
        <end position="376"/>
    </location>
</feature>
<dbReference type="GO" id="GO:0061630">
    <property type="term" value="F:ubiquitin protein ligase activity"/>
    <property type="evidence" value="ECO:0007669"/>
    <property type="project" value="TreeGrafter"/>
</dbReference>
<feature type="compositionally biased region" description="Pro residues" evidence="2">
    <location>
        <begin position="360"/>
        <end position="369"/>
    </location>
</feature>
<dbReference type="AlphaFoldDB" id="A0A640K8B9"/>
<reference evidence="5" key="1">
    <citation type="submission" date="2019-11" db="EMBL/GenBank/DDBJ databases">
        <title>Leishmania tarentolae CDS.</title>
        <authorList>
            <person name="Goto Y."/>
            <person name="Yamagishi J."/>
        </authorList>
    </citation>
    <scope>NUCLEOTIDE SEQUENCE [LARGE SCALE GENOMIC DNA]</scope>
    <source>
        <strain evidence="5">Parrot Tar II</strain>
    </source>
</reference>
<dbReference type="InterPro" id="IPR001607">
    <property type="entry name" value="Znf_UBP"/>
</dbReference>
<dbReference type="PANTHER" id="PTHR24007:SF7">
    <property type="entry name" value="BRCA1-ASSOCIATED PROTEIN"/>
    <property type="match status" value="1"/>
</dbReference>
<feature type="compositionally biased region" description="Basic residues" evidence="2">
    <location>
        <begin position="298"/>
        <end position="312"/>
    </location>
</feature>
<feature type="compositionally biased region" description="Gly residues" evidence="2">
    <location>
        <begin position="267"/>
        <end position="277"/>
    </location>
</feature>
<dbReference type="SUPFAM" id="SSF57850">
    <property type="entry name" value="RING/U-box"/>
    <property type="match status" value="2"/>
</dbReference>
<dbReference type="GO" id="GO:0016567">
    <property type="term" value="P:protein ubiquitination"/>
    <property type="evidence" value="ECO:0007669"/>
    <property type="project" value="TreeGrafter"/>
</dbReference>
<evidence type="ECO:0008006" key="7">
    <source>
        <dbReference type="Google" id="ProtNLM"/>
    </source>
</evidence>
<dbReference type="SMART" id="SM00290">
    <property type="entry name" value="ZnF_UBP"/>
    <property type="match status" value="1"/>
</dbReference>
<keyword evidence="1" id="KW-0863">Zinc-finger</keyword>
<accession>A0A640K8B9</accession>
<dbReference type="GO" id="GO:0008270">
    <property type="term" value="F:zinc ion binding"/>
    <property type="evidence" value="ECO:0007669"/>
    <property type="project" value="UniProtKB-KW"/>
</dbReference>